<keyword evidence="6" id="KW-0813">Transport</keyword>
<gene>
    <name evidence="11" type="ORF">C7Y72_05115</name>
</gene>
<evidence type="ECO:0000256" key="9">
    <source>
        <dbReference type="ARBA" id="ARBA00049940"/>
    </source>
</evidence>
<evidence type="ECO:0000256" key="6">
    <source>
        <dbReference type="ARBA" id="ARBA00023303"/>
    </source>
</evidence>
<keyword evidence="6" id="KW-0407">Ion channel</keyword>
<reference evidence="11 12" key="1">
    <citation type="submission" date="2018-03" db="EMBL/GenBank/DDBJ databases">
        <title>Aquarubrobacter algicola gen. nov., sp. nov., a novel actinobacterium isolated from shallow eutrophic lake during the end of cyanobacterial harmful algal blooms.</title>
        <authorList>
            <person name="Chun S.J."/>
        </authorList>
    </citation>
    <scope>NUCLEOTIDE SEQUENCE [LARGE SCALE GENOMIC DNA]</scope>
    <source>
        <strain evidence="11 12">Seoho-28</strain>
    </source>
</reference>
<comment type="catalytic activity">
    <reaction evidence="8">
        <text>fluoride(in) = fluoride(out)</text>
        <dbReference type="Rhea" id="RHEA:76159"/>
        <dbReference type="ChEBI" id="CHEBI:17051"/>
    </reaction>
    <physiologicalReaction direction="left-to-right" evidence="8">
        <dbReference type="Rhea" id="RHEA:76160"/>
    </physiologicalReaction>
</comment>
<comment type="function">
    <text evidence="9">Fluoride-specific ion channel. Important for reducing fluoride concentration in the cell, thus reducing its toxicity.</text>
</comment>
<proteinExistence type="inferred from homology"/>
<evidence type="ECO:0000256" key="8">
    <source>
        <dbReference type="ARBA" id="ARBA00035585"/>
    </source>
</evidence>
<evidence type="ECO:0000256" key="5">
    <source>
        <dbReference type="ARBA" id="ARBA00023136"/>
    </source>
</evidence>
<dbReference type="GO" id="GO:0034220">
    <property type="term" value="P:monoatomic ion transmembrane transport"/>
    <property type="evidence" value="ECO:0007669"/>
    <property type="project" value="UniProtKB-KW"/>
</dbReference>
<dbReference type="Pfam" id="PF02537">
    <property type="entry name" value="CRCB"/>
    <property type="match status" value="1"/>
</dbReference>
<dbReference type="GO" id="GO:0005886">
    <property type="term" value="C:plasma membrane"/>
    <property type="evidence" value="ECO:0007669"/>
    <property type="project" value="UniProtKB-SubCell"/>
</dbReference>
<dbReference type="InterPro" id="IPR003691">
    <property type="entry name" value="FluC"/>
</dbReference>
<evidence type="ECO:0000256" key="7">
    <source>
        <dbReference type="ARBA" id="ARBA00035120"/>
    </source>
</evidence>
<dbReference type="AlphaFoldDB" id="A0A2T4UNC8"/>
<keyword evidence="6" id="KW-0406">Ion transport</keyword>
<feature type="transmembrane region" description="Helical" evidence="10">
    <location>
        <begin position="52"/>
        <end position="71"/>
    </location>
</feature>
<protein>
    <recommendedName>
        <fullName evidence="10">Fluoride-specific ion channel</fullName>
    </recommendedName>
</protein>
<feature type="transmembrane region" description="Helical" evidence="10">
    <location>
        <begin position="20"/>
        <end position="40"/>
    </location>
</feature>
<comment type="similarity">
    <text evidence="7 10">Belongs to the fluoride channel Fluc/FEX (TC 1.A.43) family.</text>
</comment>
<dbReference type="Proteomes" id="UP000240739">
    <property type="component" value="Unassembled WGS sequence"/>
</dbReference>
<evidence type="ECO:0000256" key="1">
    <source>
        <dbReference type="ARBA" id="ARBA00004651"/>
    </source>
</evidence>
<feature type="transmembrane region" description="Helical" evidence="10">
    <location>
        <begin position="77"/>
        <end position="96"/>
    </location>
</feature>
<keyword evidence="5 10" id="KW-0472">Membrane</keyword>
<keyword evidence="4 10" id="KW-1133">Transmembrane helix</keyword>
<accession>A0A2T4UNC8</accession>
<feature type="transmembrane region" description="Helical" evidence="10">
    <location>
        <begin position="108"/>
        <end position="127"/>
    </location>
</feature>
<comment type="caution">
    <text evidence="11">The sequence shown here is derived from an EMBL/GenBank/DDBJ whole genome shotgun (WGS) entry which is preliminary data.</text>
</comment>
<comment type="subcellular location">
    <subcellularLocation>
        <location evidence="1">Cell membrane</location>
        <topology evidence="1">Multi-pass membrane protein</topology>
    </subcellularLocation>
</comment>
<dbReference type="EMBL" id="PYYB01000001">
    <property type="protein sequence ID" value="PTL60718.1"/>
    <property type="molecule type" value="Genomic_DNA"/>
</dbReference>
<evidence type="ECO:0000256" key="3">
    <source>
        <dbReference type="ARBA" id="ARBA00022692"/>
    </source>
</evidence>
<keyword evidence="12" id="KW-1185">Reference proteome</keyword>
<evidence type="ECO:0000256" key="4">
    <source>
        <dbReference type="ARBA" id="ARBA00022989"/>
    </source>
</evidence>
<evidence type="ECO:0000256" key="10">
    <source>
        <dbReference type="RuleBase" id="RU004340"/>
    </source>
</evidence>
<evidence type="ECO:0000313" key="11">
    <source>
        <dbReference type="EMBL" id="PTL60718.1"/>
    </source>
</evidence>
<name>A0A2T4UNC8_9ACTN</name>
<evidence type="ECO:0000256" key="2">
    <source>
        <dbReference type="ARBA" id="ARBA00022475"/>
    </source>
</evidence>
<keyword evidence="3 10" id="KW-0812">Transmembrane</keyword>
<organism evidence="11 12">
    <name type="scientific">Paraconexibacter algicola</name>
    <dbReference type="NCBI Taxonomy" id="2133960"/>
    <lineage>
        <taxon>Bacteria</taxon>
        <taxon>Bacillati</taxon>
        <taxon>Actinomycetota</taxon>
        <taxon>Thermoleophilia</taxon>
        <taxon>Solirubrobacterales</taxon>
        <taxon>Paraconexibacteraceae</taxon>
        <taxon>Paraconexibacter</taxon>
    </lineage>
</organism>
<keyword evidence="2 10" id="KW-1003">Cell membrane</keyword>
<sequence>MPGRDDHRRVRARAGGAAGVTTALAVALLSGTGAVARVLTSRALGEPAHRGTLLLNLAGAFALGVLTGAGVTGDGLLLAGTAFLGSFTTFSTWMLDEASLPAAAAGRLLAAATLGGAACAAAGWALAAAV</sequence>
<evidence type="ECO:0000313" key="12">
    <source>
        <dbReference type="Proteomes" id="UP000240739"/>
    </source>
</evidence>